<protein>
    <recommendedName>
        <fullName evidence="1 2">Protein ApaG</fullName>
    </recommendedName>
</protein>
<dbReference type="NCBIfam" id="NF003967">
    <property type="entry name" value="PRK05461.1"/>
    <property type="match status" value="1"/>
</dbReference>
<evidence type="ECO:0000256" key="2">
    <source>
        <dbReference type="HAMAP-Rule" id="MF_00791"/>
    </source>
</evidence>
<evidence type="ECO:0000256" key="1">
    <source>
        <dbReference type="ARBA" id="ARBA00017693"/>
    </source>
</evidence>
<evidence type="ECO:0000313" key="4">
    <source>
        <dbReference type="EMBL" id="SDC27602.1"/>
    </source>
</evidence>
<organism evidence="4 5">
    <name type="scientific">Bradyrhizobium brasilense</name>
    <dbReference type="NCBI Taxonomy" id="1419277"/>
    <lineage>
        <taxon>Bacteria</taxon>
        <taxon>Pseudomonadati</taxon>
        <taxon>Pseudomonadota</taxon>
        <taxon>Alphaproteobacteria</taxon>
        <taxon>Hyphomicrobiales</taxon>
        <taxon>Nitrobacteraceae</taxon>
        <taxon>Bradyrhizobium</taxon>
    </lineage>
</organism>
<dbReference type="EMBL" id="FMZW01000002">
    <property type="protein sequence ID" value="SDC27602.1"/>
    <property type="molecule type" value="Genomic_DNA"/>
</dbReference>
<dbReference type="PROSITE" id="PS51087">
    <property type="entry name" value="APAG"/>
    <property type="match status" value="1"/>
</dbReference>
<name>A0A1G6K958_9BRAD</name>
<accession>A0A1G6K958</accession>
<reference evidence="4 5" key="1">
    <citation type="submission" date="2016-10" db="EMBL/GenBank/DDBJ databases">
        <authorList>
            <person name="de Groot N.N."/>
        </authorList>
    </citation>
    <scope>NUCLEOTIDE SEQUENCE [LARGE SCALE GENOMIC DNA]</scope>
    <source>
        <strain evidence="4 5">R5</strain>
    </source>
</reference>
<dbReference type="AlphaFoldDB" id="A0A1G6K958"/>
<feature type="domain" description="ApaG" evidence="3">
    <location>
        <begin position="50"/>
        <end position="174"/>
    </location>
</feature>
<evidence type="ECO:0000313" key="5">
    <source>
        <dbReference type="Proteomes" id="UP000199245"/>
    </source>
</evidence>
<dbReference type="HAMAP" id="MF_00791">
    <property type="entry name" value="ApaG"/>
    <property type="match status" value="1"/>
</dbReference>
<dbReference type="PANTHER" id="PTHR14289:SF16">
    <property type="entry name" value="POLYMERASE DELTA-INTERACTING PROTEIN 2"/>
    <property type="match status" value="1"/>
</dbReference>
<proteinExistence type="inferred from homology"/>
<dbReference type="Gene3D" id="2.60.40.1470">
    <property type="entry name" value="ApaG domain"/>
    <property type="match status" value="1"/>
</dbReference>
<gene>
    <name evidence="2" type="primary">apaG</name>
    <name evidence="4" type="ORF">SAMN05216337_100210</name>
</gene>
<dbReference type="Pfam" id="PF04379">
    <property type="entry name" value="DUF525"/>
    <property type="match status" value="1"/>
</dbReference>
<dbReference type="InterPro" id="IPR036767">
    <property type="entry name" value="ApaG_sf"/>
</dbReference>
<dbReference type="PANTHER" id="PTHR14289">
    <property type="entry name" value="F-BOX ONLY PROTEIN 3"/>
    <property type="match status" value="1"/>
</dbReference>
<evidence type="ECO:0000259" key="3">
    <source>
        <dbReference type="PROSITE" id="PS51087"/>
    </source>
</evidence>
<dbReference type="Proteomes" id="UP000199245">
    <property type="component" value="Unassembled WGS sequence"/>
</dbReference>
<dbReference type="GO" id="GO:0070987">
    <property type="term" value="P:error-free translesion synthesis"/>
    <property type="evidence" value="ECO:0007669"/>
    <property type="project" value="TreeGrafter"/>
</dbReference>
<dbReference type="InterPro" id="IPR007474">
    <property type="entry name" value="ApaG_domain"/>
</dbReference>
<dbReference type="SUPFAM" id="SSF110069">
    <property type="entry name" value="ApaG-like"/>
    <property type="match status" value="1"/>
</dbReference>
<sequence>MNEPPLDRLFAAWQAIGSGGSIGYDSALFEHDPVENGPCARIIGLSRMYRAVTRQIEVTVEPNFMPERSSVDRREYFWSYKIVIVNSGPETVQLRTRHWIITDATGRRQEVRGEGVVGEQPVLAPGERFEYTSGVPLPTASGFMTGSYQMVTEAGERFDIDVPTFSLDSPSPGGKRVLN</sequence>
<dbReference type="InterPro" id="IPR023065">
    <property type="entry name" value="Uncharacterised_ApaG"/>
</dbReference>